<evidence type="ECO:0000259" key="1">
    <source>
        <dbReference type="Pfam" id="PF03101"/>
    </source>
</evidence>
<dbReference type="AlphaFoldDB" id="A0A9R1W3J2"/>
<protein>
    <recommendedName>
        <fullName evidence="1">FAR1 domain-containing protein</fullName>
    </recommendedName>
</protein>
<keyword evidence="3" id="KW-1185">Reference proteome</keyword>
<evidence type="ECO:0000313" key="3">
    <source>
        <dbReference type="Proteomes" id="UP000235145"/>
    </source>
</evidence>
<reference evidence="2 3" key="1">
    <citation type="journal article" date="2017" name="Nat. Commun.">
        <title>Genome assembly with in vitro proximity ligation data and whole-genome triplication in lettuce.</title>
        <authorList>
            <person name="Reyes-Chin-Wo S."/>
            <person name="Wang Z."/>
            <person name="Yang X."/>
            <person name="Kozik A."/>
            <person name="Arikit S."/>
            <person name="Song C."/>
            <person name="Xia L."/>
            <person name="Froenicke L."/>
            <person name="Lavelle D.O."/>
            <person name="Truco M.J."/>
            <person name="Xia R."/>
            <person name="Zhu S."/>
            <person name="Xu C."/>
            <person name="Xu H."/>
            <person name="Xu X."/>
            <person name="Cox K."/>
            <person name="Korf I."/>
            <person name="Meyers B.C."/>
            <person name="Michelmore R.W."/>
        </authorList>
    </citation>
    <scope>NUCLEOTIDE SEQUENCE [LARGE SCALE GENOMIC DNA]</scope>
    <source>
        <strain evidence="3">cv. Salinas</strain>
        <tissue evidence="2">Seedlings</tissue>
    </source>
</reference>
<comment type="caution">
    <text evidence="2">The sequence shown here is derived from an EMBL/GenBank/DDBJ whole genome shotgun (WGS) entry which is preliminary data.</text>
</comment>
<dbReference type="PANTHER" id="PTHR46328">
    <property type="entry name" value="FAR-RED IMPAIRED RESPONSIVE (FAR1) FAMILY PROTEIN-RELATED"/>
    <property type="match status" value="1"/>
</dbReference>
<evidence type="ECO:0000313" key="2">
    <source>
        <dbReference type="EMBL" id="KAJ0216438.1"/>
    </source>
</evidence>
<gene>
    <name evidence="2" type="ORF">LSAT_V11C300103450</name>
</gene>
<dbReference type="Proteomes" id="UP000235145">
    <property type="component" value="Unassembled WGS sequence"/>
</dbReference>
<organism evidence="2 3">
    <name type="scientific">Lactuca sativa</name>
    <name type="common">Garden lettuce</name>
    <dbReference type="NCBI Taxonomy" id="4236"/>
    <lineage>
        <taxon>Eukaryota</taxon>
        <taxon>Viridiplantae</taxon>
        <taxon>Streptophyta</taxon>
        <taxon>Embryophyta</taxon>
        <taxon>Tracheophyta</taxon>
        <taxon>Spermatophyta</taxon>
        <taxon>Magnoliopsida</taxon>
        <taxon>eudicotyledons</taxon>
        <taxon>Gunneridae</taxon>
        <taxon>Pentapetalae</taxon>
        <taxon>asterids</taxon>
        <taxon>campanulids</taxon>
        <taxon>Asterales</taxon>
        <taxon>Asteraceae</taxon>
        <taxon>Cichorioideae</taxon>
        <taxon>Cichorieae</taxon>
        <taxon>Lactucinae</taxon>
        <taxon>Lactuca</taxon>
    </lineage>
</organism>
<name>A0A9R1W3J2_LACSA</name>
<accession>A0A9R1W3J2</accession>
<sequence length="162" mass="18760">MYYRSFTMNTEIQVADKSIETHMVNDIDANSYLESTLECEKINDIDVNLGHDGDESIIGKVFSTPHDAYTFYNQYAFLHGFGIRIHWAFKNKTTNEPYRKMYVCNKQGFKRLKANSSGVAKKQRRNLRTGCQAMLRISKGKDGIWFADMFNDTHNHELSVTL</sequence>
<feature type="domain" description="FAR1" evidence="1">
    <location>
        <begin position="70"/>
        <end position="158"/>
    </location>
</feature>
<proteinExistence type="predicted"/>
<dbReference type="PANTHER" id="PTHR46328:SF41">
    <property type="entry name" value="FAR1 DNA BINDING DOMAIN, FHY3_FAR1 FAMILY-RELATED"/>
    <property type="match status" value="1"/>
</dbReference>
<dbReference type="InterPro" id="IPR004330">
    <property type="entry name" value="FAR1_DNA_bnd_dom"/>
</dbReference>
<dbReference type="EMBL" id="NBSK02000003">
    <property type="protein sequence ID" value="KAJ0216438.1"/>
    <property type="molecule type" value="Genomic_DNA"/>
</dbReference>
<dbReference type="Pfam" id="PF03101">
    <property type="entry name" value="FAR1"/>
    <property type="match status" value="1"/>
</dbReference>